<evidence type="ECO:0000259" key="3">
    <source>
        <dbReference type="PROSITE" id="PS51371"/>
    </source>
</evidence>
<evidence type="ECO:0000313" key="4">
    <source>
        <dbReference type="EMBL" id="KKO18893.1"/>
    </source>
</evidence>
<feature type="domain" description="CBS" evidence="3">
    <location>
        <begin position="75"/>
        <end position="129"/>
    </location>
</feature>
<feature type="domain" description="CBS" evidence="3">
    <location>
        <begin position="11"/>
        <end position="68"/>
    </location>
</feature>
<dbReference type="Pfam" id="PF00571">
    <property type="entry name" value="CBS"/>
    <property type="match status" value="2"/>
</dbReference>
<evidence type="ECO:0000313" key="5">
    <source>
        <dbReference type="Proteomes" id="UP000034954"/>
    </source>
</evidence>
<evidence type="ECO:0000256" key="2">
    <source>
        <dbReference type="PROSITE-ProRule" id="PRU00703"/>
    </source>
</evidence>
<dbReference type="InterPro" id="IPR051257">
    <property type="entry name" value="Diverse_CBS-Domain"/>
</dbReference>
<dbReference type="SUPFAM" id="SSF54631">
    <property type="entry name" value="CBS-domain pair"/>
    <property type="match status" value="1"/>
</dbReference>
<name>A0A0M2US44_9BACT</name>
<reference evidence="4 5" key="1">
    <citation type="journal article" date="2013" name="BMC Microbiol.">
        <title>Identification of the type II cytochrome c maturation pathway in anammox bacteria by comparative genomics.</title>
        <authorList>
            <person name="Ferousi C."/>
            <person name="Speth D.R."/>
            <person name="Reimann J."/>
            <person name="Op den Camp H.J."/>
            <person name="Allen J.W."/>
            <person name="Keltjens J.T."/>
            <person name="Jetten M.S."/>
        </authorList>
    </citation>
    <scope>NUCLEOTIDE SEQUENCE [LARGE SCALE GENOMIC DNA]</scope>
    <source>
        <strain evidence="4">RU1</strain>
    </source>
</reference>
<protein>
    <recommendedName>
        <fullName evidence="3">CBS domain-containing protein</fullName>
    </recommendedName>
</protein>
<dbReference type="AlphaFoldDB" id="A0A0M2US44"/>
<dbReference type="Gene3D" id="3.10.580.10">
    <property type="entry name" value="CBS-domain"/>
    <property type="match status" value="1"/>
</dbReference>
<evidence type="ECO:0000256" key="1">
    <source>
        <dbReference type="ARBA" id="ARBA00023122"/>
    </source>
</evidence>
<dbReference type="EMBL" id="LAQJ01000229">
    <property type="protein sequence ID" value="KKO18893.1"/>
    <property type="molecule type" value="Genomic_DNA"/>
</dbReference>
<dbReference type="PANTHER" id="PTHR43080">
    <property type="entry name" value="CBS DOMAIN-CONTAINING PROTEIN CBSX3, MITOCHONDRIAL"/>
    <property type="match status" value="1"/>
</dbReference>
<dbReference type="PROSITE" id="PS51371">
    <property type="entry name" value="CBS"/>
    <property type="match status" value="2"/>
</dbReference>
<gene>
    <name evidence="4" type="ORF">BROFUL_02394</name>
</gene>
<dbReference type="InterPro" id="IPR000644">
    <property type="entry name" value="CBS_dom"/>
</dbReference>
<proteinExistence type="predicted"/>
<accession>A0A0M2US44</accession>
<dbReference type="InterPro" id="IPR046342">
    <property type="entry name" value="CBS_dom_sf"/>
</dbReference>
<keyword evidence="1 2" id="KW-0129">CBS domain</keyword>
<organism evidence="4 5">
    <name type="scientific">Candidatus Brocadia fulgida</name>
    <dbReference type="NCBI Taxonomy" id="380242"/>
    <lineage>
        <taxon>Bacteria</taxon>
        <taxon>Pseudomonadati</taxon>
        <taxon>Planctomycetota</taxon>
        <taxon>Candidatus Brocadiia</taxon>
        <taxon>Candidatus Brocadiales</taxon>
        <taxon>Candidatus Brocadiaceae</taxon>
        <taxon>Candidatus Brocadia</taxon>
    </lineage>
</organism>
<comment type="caution">
    <text evidence="4">The sequence shown here is derived from an EMBL/GenBank/DDBJ whole genome shotgun (WGS) entry which is preliminary data.</text>
</comment>
<dbReference type="Proteomes" id="UP000034954">
    <property type="component" value="Unassembled WGS sequence"/>
</dbReference>
<sequence length="129" mass="14579">MKHLDPISHVMTANMKTVQISQKMSEVLRVLAENQIHHVPVVDGQRLTGMISTTDIIRLNITLSNADEWSIEKVMKKNLVTIEINETVRKAAQLLSDGIFHSLPVIDRDRHLVGIITSTDLIRYLAKLC</sequence>
<keyword evidence="5" id="KW-1185">Reference proteome</keyword>
<dbReference type="PANTHER" id="PTHR43080:SF2">
    <property type="entry name" value="CBS DOMAIN-CONTAINING PROTEIN"/>
    <property type="match status" value="1"/>
</dbReference>
<dbReference type="SMART" id="SM00116">
    <property type="entry name" value="CBS"/>
    <property type="match status" value="2"/>
</dbReference>